<evidence type="ECO:0000256" key="5">
    <source>
        <dbReference type="RuleBase" id="RU362059"/>
    </source>
</evidence>
<dbReference type="InterPro" id="IPR050271">
    <property type="entry name" value="UDP-glycosyltransferase"/>
</dbReference>
<dbReference type="CDD" id="cd03784">
    <property type="entry name" value="GT1_Gtf-like"/>
    <property type="match status" value="1"/>
</dbReference>
<gene>
    <name evidence="6" type="ORF">CINC_LOCUS7216</name>
</gene>
<feature type="transmembrane region" description="Helical" evidence="5">
    <location>
        <begin position="484"/>
        <end position="503"/>
    </location>
</feature>
<evidence type="ECO:0000256" key="2">
    <source>
        <dbReference type="ARBA" id="ARBA00022676"/>
    </source>
</evidence>
<keyword evidence="2 4" id="KW-0328">Glycosyltransferase</keyword>
<dbReference type="PROSITE" id="PS00375">
    <property type="entry name" value="UDPGT"/>
    <property type="match status" value="1"/>
</dbReference>
<accession>A0A9P0BX27</accession>
<dbReference type="Gene3D" id="3.40.50.2000">
    <property type="entry name" value="Glycogen Phosphorylase B"/>
    <property type="match status" value="1"/>
</dbReference>
<dbReference type="InterPro" id="IPR002213">
    <property type="entry name" value="UDP_glucos_trans"/>
</dbReference>
<feature type="signal peptide" evidence="5">
    <location>
        <begin position="1"/>
        <end position="21"/>
    </location>
</feature>
<keyword evidence="5" id="KW-0732">Signal</keyword>
<comment type="similarity">
    <text evidence="1 4">Belongs to the UDP-glycosyltransferase family.</text>
</comment>
<protein>
    <recommendedName>
        <fullName evidence="5">UDP-glucuronosyltransferase</fullName>
        <ecNumber evidence="5">2.4.1.17</ecNumber>
    </recommendedName>
</protein>
<dbReference type="Proteomes" id="UP001154114">
    <property type="component" value="Chromosome 22"/>
</dbReference>
<evidence type="ECO:0000256" key="4">
    <source>
        <dbReference type="RuleBase" id="RU003718"/>
    </source>
</evidence>
<organism evidence="6 7">
    <name type="scientific">Chrysodeixis includens</name>
    <name type="common">Soybean looper</name>
    <name type="synonym">Pseudoplusia includens</name>
    <dbReference type="NCBI Taxonomy" id="689277"/>
    <lineage>
        <taxon>Eukaryota</taxon>
        <taxon>Metazoa</taxon>
        <taxon>Ecdysozoa</taxon>
        <taxon>Arthropoda</taxon>
        <taxon>Hexapoda</taxon>
        <taxon>Insecta</taxon>
        <taxon>Pterygota</taxon>
        <taxon>Neoptera</taxon>
        <taxon>Endopterygota</taxon>
        <taxon>Lepidoptera</taxon>
        <taxon>Glossata</taxon>
        <taxon>Ditrysia</taxon>
        <taxon>Noctuoidea</taxon>
        <taxon>Noctuidae</taxon>
        <taxon>Plusiinae</taxon>
        <taxon>Chrysodeixis</taxon>
    </lineage>
</organism>
<keyword evidence="7" id="KW-1185">Reference proteome</keyword>
<dbReference type="AlphaFoldDB" id="A0A9P0BX27"/>
<dbReference type="GO" id="GO:0015020">
    <property type="term" value="F:glucuronosyltransferase activity"/>
    <property type="evidence" value="ECO:0007669"/>
    <property type="project" value="UniProtKB-EC"/>
</dbReference>
<evidence type="ECO:0000313" key="7">
    <source>
        <dbReference type="Proteomes" id="UP001154114"/>
    </source>
</evidence>
<dbReference type="InterPro" id="IPR035595">
    <property type="entry name" value="UDP_glycos_trans_CS"/>
</dbReference>
<name>A0A9P0BX27_CHRIL</name>
<dbReference type="Pfam" id="PF00201">
    <property type="entry name" value="UDPGT"/>
    <property type="match status" value="1"/>
</dbReference>
<evidence type="ECO:0000313" key="6">
    <source>
        <dbReference type="EMBL" id="CAH0596444.1"/>
    </source>
</evidence>
<dbReference type="FunFam" id="3.40.50.2000:FF:000050">
    <property type="entry name" value="UDP-glucuronosyltransferase"/>
    <property type="match status" value="1"/>
</dbReference>
<keyword evidence="5" id="KW-1133">Transmembrane helix</keyword>
<feature type="chain" id="PRO_5040546419" description="UDP-glucuronosyltransferase" evidence="5">
    <location>
        <begin position="22"/>
        <end position="518"/>
    </location>
</feature>
<keyword evidence="5" id="KW-0472">Membrane</keyword>
<dbReference type="SUPFAM" id="SSF53756">
    <property type="entry name" value="UDP-Glycosyltransferase/glycogen phosphorylase"/>
    <property type="match status" value="1"/>
</dbReference>
<dbReference type="EC" id="2.4.1.17" evidence="5"/>
<proteinExistence type="inferred from homology"/>
<sequence>MLVKMKWTLILVTLFLNDVFSYKILVAFPYPGKSHSILGEGFVKHLLNGGHEVTYITPIPIKKPHPNLRQIDVSSNFENFVFTNSLSFQKFLDNEVDFKDMHTMYRLMLTVAEKGVTHENVQKFIMDPNEQFDLVIAEWLYQHLYSGFATVFNCPYVWSSSMEPHPMVLGLIDEIGNPAYFADHMSPLTPPLSFSERVSELWTVFYLYRIKWAVQDLEVEAYEKGFGPAVAKRGLRLPAFEEVKYNASAMFGNSHVSLGEAHRVPLNYVPIAGYHINEQTQPLPENLQKIMDNAPNGVIYFSMGTMMPSKTMPMELKRAFLDMFSSLKYTVIWKLEEEFKDIPKNVHVVQWAPQPSILAHPNCKLFISHGGLLSTTETVHYGVPIIGVPLFADQFINVLRAIRKGFALQVDLGFDTPAKLKVAIGEILGDPKYTNKVKELSYIYHNRINKPGDEINWWVKHVIETRGAVHLRSPALHVPIYQKLYLDLIALVLLVLVVVIRMLKKLISGKNETKQKKH</sequence>
<keyword evidence="5" id="KW-0812">Transmembrane</keyword>
<dbReference type="EMBL" id="LR824025">
    <property type="protein sequence ID" value="CAH0596444.1"/>
    <property type="molecule type" value="Genomic_DNA"/>
</dbReference>
<dbReference type="OrthoDB" id="5835829at2759"/>
<dbReference type="GO" id="GO:0016020">
    <property type="term" value="C:membrane"/>
    <property type="evidence" value="ECO:0007669"/>
    <property type="project" value="UniProtKB-SubCell"/>
</dbReference>
<evidence type="ECO:0000256" key="3">
    <source>
        <dbReference type="ARBA" id="ARBA00022679"/>
    </source>
</evidence>
<evidence type="ECO:0000256" key="1">
    <source>
        <dbReference type="ARBA" id="ARBA00009995"/>
    </source>
</evidence>
<dbReference type="PANTHER" id="PTHR48043:SF159">
    <property type="entry name" value="EG:EG0003.4 PROTEIN-RELATED"/>
    <property type="match status" value="1"/>
</dbReference>
<reference evidence="6" key="1">
    <citation type="submission" date="2021-12" db="EMBL/GenBank/DDBJ databases">
        <authorList>
            <person name="King R."/>
        </authorList>
    </citation>
    <scope>NUCLEOTIDE SEQUENCE</scope>
</reference>
<comment type="subcellular location">
    <subcellularLocation>
        <location evidence="5">Membrane</location>
        <topology evidence="5">Single-pass membrane protein</topology>
    </subcellularLocation>
</comment>
<keyword evidence="3 4" id="KW-0808">Transferase</keyword>
<comment type="catalytic activity">
    <reaction evidence="5">
        <text>glucuronate acceptor + UDP-alpha-D-glucuronate = acceptor beta-D-glucuronoside + UDP + H(+)</text>
        <dbReference type="Rhea" id="RHEA:21032"/>
        <dbReference type="ChEBI" id="CHEBI:15378"/>
        <dbReference type="ChEBI" id="CHEBI:58052"/>
        <dbReference type="ChEBI" id="CHEBI:58223"/>
        <dbReference type="ChEBI" id="CHEBI:132367"/>
        <dbReference type="ChEBI" id="CHEBI:132368"/>
        <dbReference type="EC" id="2.4.1.17"/>
    </reaction>
</comment>
<dbReference type="PANTHER" id="PTHR48043">
    <property type="entry name" value="EG:EG0003.4 PROTEIN-RELATED"/>
    <property type="match status" value="1"/>
</dbReference>